<protein>
    <submittedName>
        <fullName evidence="2">Uncharacterized protein</fullName>
    </submittedName>
</protein>
<feature type="transmembrane region" description="Helical" evidence="1">
    <location>
        <begin position="39"/>
        <end position="61"/>
    </location>
</feature>
<keyword evidence="1" id="KW-0812">Transmembrane</keyword>
<organism evidence="2 3">
    <name type="scientific">Candidatus Gallionella acididurans</name>
    <dbReference type="NCBI Taxonomy" id="1796491"/>
    <lineage>
        <taxon>Bacteria</taxon>
        <taxon>Pseudomonadati</taxon>
        <taxon>Pseudomonadota</taxon>
        <taxon>Betaproteobacteria</taxon>
        <taxon>Nitrosomonadales</taxon>
        <taxon>Gallionellaceae</taxon>
        <taxon>Gallionella</taxon>
    </lineage>
</organism>
<name>A0A139BVA5_9PROT</name>
<evidence type="ECO:0000313" key="3">
    <source>
        <dbReference type="Proteomes" id="UP000070578"/>
    </source>
</evidence>
<feature type="transmembrane region" description="Helical" evidence="1">
    <location>
        <begin position="73"/>
        <end position="94"/>
    </location>
</feature>
<evidence type="ECO:0000313" key="2">
    <source>
        <dbReference type="EMBL" id="KXS32924.1"/>
    </source>
</evidence>
<gene>
    <name evidence="2" type="ORF">AWT59_0933</name>
</gene>
<keyword evidence="1" id="KW-0472">Membrane</keyword>
<feature type="transmembrane region" description="Helical" evidence="1">
    <location>
        <begin position="6"/>
        <end position="27"/>
    </location>
</feature>
<reference evidence="2 3" key="2">
    <citation type="submission" date="2016-03" db="EMBL/GenBank/DDBJ databases">
        <title>New uncultured bacterium of the family Gallionellaceae from acid mine drainage: description and reconstruction of genome based on metagenomic analysis of microbial community.</title>
        <authorList>
            <person name="Kadnikov V."/>
            <person name="Ivasenko D."/>
            <person name="Beletsky A."/>
            <person name="Mardanov A."/>
            <person name="Danilova E."/>
            <person name="Pimenov N."/>
            <person name="Karnachuk O."/>
            <person name="Ravin N."/>
        </authorList>
    </citation>
    <scope>NUCLEOTIDE SEQUENCE [LARGE SCALE GENOMIC DNA]</scope>
    <source>
        <strain evidence="2">ShG14-8</strain>
    </source>
</reference>
<sequence length="99" mass="11195">MDFDINTILNAVAILIMFYCLYLVLSLKSSIPGGMIGKRWNFLTLLVALFSIGYLTTPFFGRLPAEILRLVDSLIFIFGAVYVAVTIRLIFNIIRELSE</sequence>
<comment type="caution">
    <text evidence="2">The sequence shown here is derived from an EMBL/GenBank/DDBJ whole genome shotgun (WGS) entry which is preliminary data.</text>
</comment>
<keyword evidence="1" id="KW-1133">Transmembrane helix</keyword>
<evidence type="ECO:0000256" key="1">
    <source>
        <dbReference type="SAM" id="Phobius"/>
    </source>
</evidence>
<accession>A0A139BVA5</accession>
<dbReference type="Proteomes" id="UP000070578">
    <property type="component" value="Unassembled WGS sequence"/>
</dbReference>
<dbReference type="AlphaFoldDB" id="A0A139BVA5"/>
<dbReference type="EMBL" id="LSLI01000015">
    <property type="protein sequence ID" value="KXS32924.1"/>
    <property type="molecule type" value="Genomic_DNA"/>
</dbReference>
<reference evidence="2 3" key="1">
    <citation type="submission" date="2016-02" db="EMBL/GenBank/DDBJ databases">
        <authorList>
            <person name="Wen L."/>
            <person name="He K."/>
            <person name="Yang H."/>
        </authorList>
    </citation>
    <scope>NUCLEOTIDE SEQUENCE [LARGE SCALE GENOMIC DNA]</scope>
    <source>
        <strain evidence="2">ShG14-8</strain>
    </source>
</reference>
<proteinExistence type="predicted"/>